<evidence type="ECO:0000256" key="1">
    <source>
        <dbReference type="SAM" id="SignalP"/>
    </source>
</evidence>
<accession>A0ABW2HGR6</accession>
<keyword evidence="3" id="KW-1185">Reference proteome</keyword>
<keyword evidence="1" id="KW-0732">Signal</keyword>
<reference evidence="3" key="1">
    <citation type="journal article" date="2019" name="Int. J. Syst. Evol. Microbiol.">
        <title>The Global Catalogue of Microorganisms (GCM) 10K type strain sequencing project: providing services to taxonomists for standard genome sequencing and annotation.</title>
        <authorList>
            <consortium name="The Broad Institute Genomics Platform"/>
            <consortium name="The Broad Institute Genome Sequencing Center for Infectious Disease"/>
            <person name="Wu L."/>
            <person name="Ma J."/>
        </authorList>
    </citation>
    <scope>NUCLEOTIDE SEQUENCE [LARGE SCALE GENOMIC DNA]</scope>
    <source>
        <strain evidence="3">CGMCC 1.15772</strain>
    </source>
</reference>
<evidence type="ECO:0008006" key="4">
    <source>
        <dbReference type="Google" id="ProtNLM"/>
    </source>
</evidence>
<gene>
    <name evidence="2" type="ORF">ACFQRL_15430</name>
</gene>
<evidence type="ECO:0000313" key="2">
    <source>
        <dbReference type="EMBL" id="MFC7270353.1"/>
    </source>
</evidence>
<protein>
    <recommendedName>
        <fullName evidence="4">Secreted protein</fullName>
    </recommendedName>
</protein>
<proteinExistence type="predicted"/>
<dbReference type="EMBL" id="JBHTBE010000004">
    <property type="protein sequence ID" value="MFC7270353.1"/>
    <property type="molecule type" value="Genomic_DNA"/>
</dbReference>
<feature type="chain" id="PRO_5045221317" description="Secreted protein" evidence="1">
    <location>
        <begin position="19"/>
        <end position="237"/>
    </location>
</feature>
<comment type="caution">
    <text evidence="2">The sequence shown here is derived from an EMBL/GenBank/DDBJ whole genome shotgun (WGS) entry which is preliminary data.</text>
</comment>
<name>A0ABW2HGR6_9MICO</name>
<dbReference type="PROSITE" id="PS51257">
    <property type="entry name" value="PROKAR_LIPOPROTEIN"/>
    <property type="match status" value="1"/>
</dbReference>
<dbReference type="RefSeq" id="WP_262875280.1">
    <property type="nucleotide sequence ID" value="NZ_BAABKW010000007.1"/>
</dbReference>
<feature type="signal peptide" evidence="1">
    <location>
        <begin position="1"/>
        <end position="18"/>
    </location>
</feature>
<dbReference type="Proteomes" id="UP001596507">
    <property type="component" value="Unassembled WGS sequence"/>
</dbReference>
<evidence type="ECO:0000313" key="3">
    <source>
        <dbReference type="Proteomes" id="UP001596507"/>
    </source>
</evidence>
<organism evidence="2 3">
    <name type="scientific">Microbacterium fluvii</name>
    <dbReference type="NCBI Taxonomy" id="415215"/>
    <lineage>
        <taxon>Bacteria</taxon>
        <taxon>Bacillati</taxon>
        <taxon>Actinomycetota</taxon>
        <taxon>Actinomycetes</taxon>
        <taxon>Micrococcales</taxon>
        <taxon>Microbacteriaceae</taxon>
        <taxon>Microbacterium</taxon>
    </lineage>
</organism>
<sequence>MRRLVTASVLLLTAAVLAGCATGADSAGGASGSASATAVVDGAEFEGAWLDGGRMIGLVTWGSSSCVPSADGVSADGQTVTVELLDPEDAACTADYAPRVTLVPLPEGVDPSADVELVTTGAVEARGDLDGVPGLTVDSAATDYQPSAGWADDDLLVLLTWGSSSCAPAIQSATVSAPAEITVAFAEAAPDQVCTMDMAPRTALAQLEEQADDDVDWTVLLVGAEFDSVAVPVLGQP</sequence>